<keyword evidence="8" id="KW-1185">Reference proteome</keyword>
<dbReference type="SUPFAM" id="SSF81321">
    <property type="entry name" value="Family A G protein-coupled receptor-like"/>
    <property type="match status" value="1"/>
</dbReference>
<comment type="subcellular location">
    <subcellularLocation>
        <location evidence="1">Membrane</location>
        <topology evidence="1">Multi-pass membrane protein</topology>
    </subcellularLocation>
</comment>
<dbReference type="Proteomes" id="UP000694844">
    <property type="component" value="Chromosome 5"/>
</dbReference>
<evidence type="ECO:0000256" key="5">
    <source>
        <dbReference type="SAM" id="MobiDB-lite"/>
    </source>
</evidence>
<dbReference type="PANTHER" id="PTHR23112:SF0">
    <property type="entry name" value="TRANSMEMBRANE PROTEIN 116"/>
    <property type="match status" value="1"/>
</dbReference>
<evidence type="ECO:0000256" key="1">
    <source>
        <dbReference type="ARBA" id="ARBA00004141"/>
    </source>
</evidence>
<accession>A0A8B8A5D8</accession>
<keyword evidence="2 6" id="KW-0812">Transmembrane</keyword>
<feature type="transmembrane region" description="Helical" evidence="6">
    <location>
        <begin position="20"/>
        <end position="44"/>
    </location>
</feature>
<protein>
    <submittedName>
        <fullName evidence="9">Uncharacterized protein LOC111099229</fullName>
    </submittedName>
</protein>
<dbReference type="GO" id="GO:0005886">
    <property type="term" value="C:plasma membrane"/>
    <property type="evidence" value="ECO:0007669"/>
    <property type="project" value="TreeGrafter"/>
</dbReference>
<name>A0A8B8A5D8_CRAVI</name>
<feature type="transmembrane region" description="Helical" evidence="6">
    <location>
        <begin position="175"/>
        <end position="196"/>
    </location>
</feature>
<dbReference type="RefSeq" id="XP_022286380.1">
    <property type="nucleotide sequence ID" value="XM_022430672.1"/>
</dbReference>
<dbReference type="GeneID" id="111099229"/>
<organism evidence="8 9">
    <name type="scientific">Crassostrea virginica</name>
    <name type="common">Eastern oyster</name>
    <dbReference type="NCBI Taxonomy" id="6565"/>
    <lineage>
        <taxon>Eukaryota</taxon>
        <taxon>Metazoa</taxon>
        <taxon>Spiralia</taxon>
        <taxon>Lophotrochozoa</taxon>
        <taxon>Mollusca</taxon>
        <taxon>Bivalvia</taxon>
        <taxon>Autobranchia</taxon>
        <taxon>Pteriomorphia</taxon>
        <taxon>Ostreida</taxon>
        <taxon>Ostreoidea</taxon>
        <taxon>Ostreidae</taxon>
        <taxon>Crassostrea</taxon>
    </lineage>
</organism>
<feature type="transmembrane region" description="Helical" evidence="6">
    <location>
        <begin position="97"/>
        <end position="124"/>
    </location>
</feature>
<feature type="transmembrane region" description="Helical" evidence="6">
    <location>
        <begin position="258"/>
        <end position="283"/>
    </location>
</feature>
<dbReference type="PROSITE" id="PS50262">
    <property type="entry name" value="G_PROTEIN_RECEP_F1_2"/>
    <property type="match status" value="1"/>
</dbReference>
<dbReference type="GO" id="GO:0004930">
    <property type="term" value="F:G protein-coupled receptor activity"/>
    <property type="evidence" value="ECO:0007669"/>
    <property type="project" value="TreeGrafter"/>
</dbReference>
<feature type="transmembrane region" description="Helical" evidence="6">
    <location>
        <begin position="136"/>
        <end position="155"/>
    </location>
</feature>
<reference evidence="9" key="1">
    <citation type="submission" date="2025-08" db="UniProtKB">
        <authorList>
            <consortium name="RefSeq"/>
        </authorList>
    </citation>
    <scope>IDENTIFICATION</scope>
    <source>
        <tissue evidence="9">Whole sample</tissue>
    </source>
</reference>
<dbReference type="OrthoDB" id="6124582at2759"/>
<dbReference type="KEGG" id="cvn:111099229"/>
<dbReference type="GO" id="GO:0007189">
    <property type="term" value="P:adenylate cyclase-activating G protein-coupled receptor signaling pathway"/>
    <property type="evidence" value="ECO:0007669"/>
    <property type="project" value="TreeGrafter"/>
</dbReference>
<sequence>MSTSMYNTTLLGWNDGTFYPLHIIALVCILCSLIASVVVIMTSFKTHKNRFFSWSLSGRFVIYLAVCEIRFNFVHMFDHVTMVITKDHVRPLELCQFYAFVIVLLVPTKNLILVTIALSAFLLMRFRHQMEFGSRDWRMFAGVLVLPLVNCIVALSSQQLGPTGAFCLIRPGLFVLLMTTIPAILILSVNTTLYLLTWFHIRRETRCIRSVIGTQAQSRSAHVEAAKTMTLFITIFAVQWWAATVYGIWQILTNDVPPVVFILVVIFTNIGGCLDLIVFLSILKKQRGTLALRSNLKTPSADNRAGALSKKTASRTGQTSI</sequence>
<feature type="region of interest" description="Disordered" evidence="5">
    <location>
        <begin position="299"/>
        <end position="321"/>
    </location>
</feature>
<feature type="transmembrane region" description="Helical" evidence="6">
    <location>
        <begin position="56"/>
        <end position="77"/>
    </location>
</feature>
<evidence type="ECO:0000256" key="6">
    <source>
        <dbReference type="SAM" id="Phobius"/>
    </source>
</evidence>
<keyword evidence="4 6" id="KW-0472">Membrane</keyword>
<dbReference type="InterPro" id="IPR017452">
    <property type="entry name" value="GPCR_Rhodpsn_7TM"/>
</dbReference>
<dbReference type="AlphaFoldDB" id="A0A8B8A5D8"/>
<evidence type="ECO:0000313" key="8">
    <source>
        <dbReference type="Proteomes" id="UP000694844"/>
    </source>
</evidence>
<evidence type="ECO:0000259" key="7">
    <source>
        <dbReference type="PROSITE" id="PS50262"/>
    </source>
</evidence>
<dbReference type="PANTHER" id="PTHR23112">
    <property type="entry name" value="G PROTEIN-COUPLED RECEPTOR 157-RELATED"/>
    <property type="match status" value="1"/>
</dbReference>
<feature type="transmembrane region" description="Helical" evidence="6">
    <location>
        <begin position="229"/>
        <end position="252"/>
    </location>
</feature>
<feature type="domain" description="G-protein coupled receptors family 1 profile" evidence="7">
    <location>
        <begin position="35"/>
        <end position="279"/>
    </location>
</feature>
<evidence type="ECO:0000256" key="4">
    <source>
        <dbReference type="ARBA" id="ARBA00023136"/>
    </source>
</evidence>
<dbReference type="Gene3D" id="1.20.1070.10">
    <property type="entry name" value="Rhodopsin 7-helix transmembrane proteins"/>
    <property type="match status" value="1"/>
</dbReference>
<evidence type="ECO:0000256" key="2">
    <source>
        <dbReference type="ARBA" id="ARBA00022692"/>
    </source>
</evidence>
<keyword evidence="3 6" id="KW-1133">Transmembrane helix</keyword>
<proteinExistence type="predicted"/>
<evidence type="ECO:0000313" key="9">
    <source>
        <dbReference type="RefSeq" id="XP_022286380.1"/>
    </source>
</evidence>
<evidence type="ECO:0000256" key="3">
    <source>
        <dbReference type="ARBA" id="ARBA00022989"/>
    </source>
</evidence>
<gene>
    <name evidence="9" type="primary">LOC111099229</name>
</gene>